<evidence type="ECO:0000313" key="2">
    <source>
        <dbReference type="Proteomes" id="UP001208570"/>
    </source>
</evidence>
<evidence type="ECO:0000313" key="1">
    <source>
        <dbReference type="EMBL" id="KAK2168931.1"/>
    </source>
</evidence>
<accession>A0AAD9KCR7</accession>
<organism evidence="1 2">
    <name type="scientific">Paralvinella palmiformis</name>
    <dbReference type="NCBI Taxonomy" id="53620"/>
    <lineage>
        <taxon>Eukaryota</taxon>
        <taxon>Metazoa</taxon>
        <taxon>Spiralia</taxon>
        <taxon>Lophotrochozoa</taxon>
        <taxon>Annelida</taxon>
        <taxon>Polychaeta</taxon>
        <taxon>Sedentaria</taxon>
        <taxon>Canalipalpata</taxon>
        <taxon>Terebellida</taxon>
        <taxon>Terebelliformia</taxon>
        <taxon>Alvinellidae</taxon>
        <taxon>Paralvinella</taxon>
    </lineage>
</organism>
<comment type="caution">
    <text evidence="1">The sequence shown here is derived from an EMBL/GenBank/DDBJ whole genome shotgun (WGS) entry which is preliminary data.</text>
</comment>
<dbReference type="AlphaFoldDB" id="A0AAD9KCR7"/>
<name>A0AAD9KCR7_9ANNE</name>
<sequence length="103" mass="11547">MDQKVSQELNMDERGTYEASLVAASTGIRSLPCVITALLYHLTGYPVLRNKLEFKQQGKAANKDDWNKFLMATKVSHSSECQDVLKFIGQWCGATPNPSYSFQ</sequence>
<gene>
    <name evidence="1" type="ORF">LSH36_13g15001</name>
</gene>
<dbReference type="Proteomes" id="UP001208570">
    <property type="component" value="Unassembled WGS sequence"/>
</dbReference>
<proteinExistence type="predicted"/>
<protein>
    <submittedName>
        <fullName evidence="1">Uncharacterized protein</fullName>
    </submittedName>
</protein>
<reference evidence="1" key="1">
    <citation type="journal article" date="2023" name="Mol. Biol. Evol.">
        <title>Third-Generation Sequencing Reveals the Adaptive Role of the Epigenome in Three Deep-Sea Polychaetes.</title>
        <authorList>
            <person name="Perez M."/>
            <person name="Aroh O."/>
            <person name="Sun Y."/>
            <person name="Lan Y."/>
            <person name="Juniper S.K."/>
            <person name="Young C.R."/>
            <person name="Angers B."/>
            <person name="Qian P.Y."/>
        </authorList>
    </citation>
    <scope>NUCLEOTIDE SEQUENCE</scope>
    <source>
        <strain evidence="1">P08H-3</strain>
    </source>
</reference>
<keyword evidence="2" id="KW-1185">Reference proteome</keyword>
<dbReference type="EMBL" id="JAODUP010000013">
    <property type="protein sequence ID" value="KAK2168931.1"/>
    <property type="molecule type" value="Genomic_DNA"/>
</dbReference>